<dbReference type="AlphaFoldDB" id="A0AAD5Y1N4"/>
<dbReference type="SUPFAM" id="SSF53474">
    <property type="entry name" value="alpha/beta-Hydrolases"/>
    <property type="match status" value="1"/>
</dbReference>
<organism evidence="5 6">
    <name type="scientific">Clydaea vesicula</name>
    <dbReference type="NCBI Taxonomy" id="447962"/>
    <lineage>
        <taxon>Eukaryota</taxon>
        <taxon>Fungi</taxon>
        <taxon>Fungi incertae sedis</taxon>
        <taxon>Chytridiomycota</taxon>
        <taxon>Chytridiomycota incertae sedis</taxon>
        <taxon>Chytridiomycetes</taxon>
        <taxon>Lobulomycetales</taxon>
        <taxon>Lobulomycetaceae</taxon>
        <taxon>Clydaea</taxon>
    </lineage>
</organism>
<accession>A0AAD5Y1N4</accession>
<dbReference type="Pfam" id="PF07859">
    <property type="entry name" value="Abhydrolase_3"/>
    <property type="match status" value="1"/>
</dbReference>
<name>A0AAD5Y1N4_9FUNG</name>
<comment type="caution">
    <text evidence="5">The sequence shown here is derived from an EMBL/GenBank/DDBJ whole genome shotgun (WGS) entry which is preliminary data.</text>
</comment>
<evidence type="ECO:0000313" key="6">
    <source>
        <dbReference type="Proteomes" id="UP001211065"/>
    </source>
</evidence>
<evidence type="ECO:0000256" key="2">
    <source>
        <dbReference type="ARBA" id="ARBA00022801"/>
    </source>
</evidence>
<dbReference type="InterPro" id="IPR002168">
    <property type="entry name" value="Lipase_GDXG_HIS_AS"/>
</dbReference>
<dbReference type="InterPro" id="IPR013094">
    <property type="entry name" value="AB_hydrolase_3"/>
</dbReference>
<dbReference type="Proteomes" id="UP001211065">
    <property type="component" value="Unassembled WGS sequence"/>
</dbReference>
<evidence type="ECO:0000259" key="4">
    <source>
        <dbReference type="Pfam" id="PF07859"/>
    </source>
</evidence>
<gene>
    <name evidence="5" type="ORF">HK099_000380</name>
</gene>
<evidence type="ECO:0000256" key="1">
    <source>
        <dbReference type="ARBA" id="ARBA00010515"/>
    </source>
</evidence>
<dbReference type="InterPro" id="IPR050300">
    <property type="entry name" value="GDXG_lipolytic_enzyme"/>
</dbReference>
<dbReference type="InterPro" id="IPR033140">
    <property type="entry name" value="Lipase_GDXG_put_SER_AS"/>
</dbReference>
<dbReference type="InterPro" id="IPR029058">
    <property type="entry name" value="AB_hydrolase_fold"/>
</dbReference>
<protein>
    <recommendedName>
        <fullName evidence="4">Alpha/beta hydrolase fold-3 domain-containing protein</fullName>
    </recommendedName>
</protein>
<evidence type="ECO:0000313" key="5">
    <source>
        <dbReference type="EMBL" id="KAJ3224003.1"/>
    </source>
</evidence>
<feature type="active site" evidence="3">
    <location>
        <position position="181"/>
    </location>
</feature>
<dbReference type="EMBL" id="JADGJW010000109">
    <property type="protein sequence ID" value="KAJ3224003.1"/>
    <property type="molecule type" value="Genomic_DNA"/>
</dbReference>
<sequence>MDKHLSKSAAQSSSVKRNLKLAITIKVMKLFLSKNASNLIMLRRISDTATPLPLGVNLEKVYIKRKEILVEGFSDLDYSGLVKAEWIYPKSLNSPKFEERIILYLHGGGYFICSRKSHRMMTGALAKTTGAKLLIPEYRRAPESPFPNPLVDALSCYLNLINPNDGSKKFRPDQIFFAGDSAGGGLAISAMLWLRDNPQYPMPAGVIGLSPWLDMSMSHPSFILNRPFDYLGGMAGDENTVRTNNCTHNDQITNPYVSPIFTDSSKNLPPILIQAGTTELLRDENIAFFCKTLEDKTDIKLELYEDMPHVFQMFLYIETFSRFSFKRIKHFMDNICSITRSAVEFKKVKVNNKIQIQSYIAENPYKIVEDGLVVIKELKTSTEFDFKKLEEILPKCAKPLHLEIENEPSELFLEVDEGLDEDYKPSSKPILTDKEIFEDPDGMKNKNDIGDYPETIISYSTPGFKEVFNEVLQGENQNDKENLQLK</sequence>
<dbReference type="PANTHER" id="PTHR48081:SF8">
    <property type="entry name" value="ALPHA_BETA HYDROLASE FOLD-3 DOMAIN-CONTAINING PROTEIN-RELATED"/>
    <property type="match status" value="1"/>
</dbReference>
<proteinExistence type="inferred from homology"/>
<dbReference type="Gene3D" id="3.40.50.1820">
    <property type="entry name" value="alpha/beta hydrolase"/>
    <property type="match status" value="1"/>
</dbReference>
<feature type="domain" description="Alpha/beta hydrolase fold-3" evidence="4">
    <location>
        <begin position="102"/>
        <end position="312"/>
    </location>
</feature>
<comment type="similarity">
    <text evidence="1">Belongs to the 'GDXG' lipolytic enzyme family.</text>
</comment>
<keyword evidence="2" id="KW-0378">Hydrolase</keyword>
<dbReference type="GO" id="GO:0016787">
    <property type="term" value="F:hydrolase activity"/>
    <property type="evidence" value="ECO:0007669"/>
    <property type="project" value="UniProtKB-KW"/>
</dbReference>
<dbReference type="PROSITE" id="PS01174">
    <property type="entry name" value="LIPASE_GDXG_SER"/>
    <property type="match status" value="1"/>
</dbReference>
<dbReference type="PANTHER" id="PTHR48081">
    <property type="entry name" value="AB HYDROLASE SUPERFAMILY PROTEIN C4A8.06C"/>
    <property type="match status" value="1"/>
</dbReference>
<dbReference type="PROSITE" id="PS01173">
    <property type="entry name" value="LIPASE_GDXG_HIS"/>
    <property type="match status" value="1"/>
</dbReference>
<evidence type="ECO:0000256" key="3">
    <source>
        <dbReference type="PROSITE-ProRule" id="PRU10038"/>
    </source>
</evidence>
<reference evidence="5" key="1">
    <citation type="submission" date="2020-05" db="EMBL/GenBank/DDBJ databases">
        <title>Phylogenomic resolution of chytrid fungi.</title>
        <authorList>
            <person name="Stajich J.E."/>
            <person name="Amses K."/>
            <person name="Simmons R."/>
            <person name="Seto K."/>
            <person name="Myers J."/>
            <person name="Bonds A."/>
            <person name="Quandt C.A."/>
            <person name="Barry K."/>
            <person name="Liu P."/>
            <person name="Grigoriev I."/>
            <person name="Longcore J.E."/>
            <person name="James T.Y."/>
        </authorList>
    </citation>
    <scope>NUCLEOTIDE SEQUENCE</scope>
    <source>
        <strain evidence="5">JEL0476</strain>
    </source>
</reference>
<keyword evidence="6" id="KW-1185">Reference proteome</keyword>